<dbReference type="STRING" id="36805.BOH66_08655"/>
<dbReference type="Proteomes" id="UP000187185">
    <property type="component" value="Chromosome"/>
</dbReference>
<dbReference type="SUPFAM" id="SSF69593">
    <property type="entry name" value="Glycerol-3-phosphate (1)-acyltransferase"/>
    <property type="match status" value="1"/>
</dbReference>
<evidence type="ECO:0000256" key="2">
    <source>
        <dbReference type="ARBA" id="ARBA00023315"/>
    </source>
</evidence>
<keyword evidence="4" id="KW-0812">Transmembrane</keyword>
<dbReference type="KEGG" id="maur:BOH66_08655"/>
<evidence type="ECO:0000313" key="6">
    <source>
        <dbReference type="EMBL" id="APZ34304.1"/>
    </source>
</evidence>
<keyword evidence="1 6" id="KW-0808">Transferase</keyword>
<evidence type="ECO:0000256" key="3">
    <source>
        <dbReference type="SAM" id="MobiDB-lite"/>
    </source>
</evidence>
<accession>A0A1P8U872</accession>
<feature type="region of interest" description="Disordered" evidence="3">
    <location>
        <begin position="232"/>
        <end position="257"/>
    </location>
</feature>
<feature type="transmembrane region" description="Helical" evidence="4">
    <location>
        <begin position="21"/>
        <end position="37"/>
    </location>
</feature>
<name>A0A1P8U872_9MICO</name>
<dbReference type="Pfam" id="PF01553">
    <property type="entry name" value="Acyltransferase"/>
    <property type="match status" value="1"/>
</dbReference>
<keyword evidence="4" id="KW-0472">Membrane</keyword>
<proteinExistence type="predicted"/>
<evidence type="ECO:0000256" key="1">
    <source>
        <dbReference type="ARBA" id="ARBA00022679"/>
    </source>
</evidence>
<dbReference type="InterPro" id="IPR002123">
    <property type="entry name" value="Plipid/glycerol_acylTrfase"/>
</dbReference>
<sequence>MSTAPRPARRAASPEKTRPSVFWPLAAVVIPAVGWFARIEISGAEHLPAEGPYVLAPNHYSEFDPLIIAVATWRMGRAPRFMAKESLFRVPVLGAALRATGMVPVARSSSSAAAKVTLEQSEALVEHDRGVIVYPEGSLTRDPDMWPMRGKTGAVRLALAGDIPVIPVATWGVQRILPRYGKLSFWPPRKRVQVRLGPPTDLAPYRRPSGGAALIAATDAVMADISGLLGELRGEDPPAERWNPAAHGQNETGRLEP</sequence>
<reference evidence="6 7" key="1">
    <citation type="submission" date="2016-12" db="EMBL/GenBank/DDBJ databases">
        <title>Complete genome sequence of Microbacterium aurum KACC 15219.</title>
        <authorList>
            <person name="Jung Y."/>
            <person name="Shin J.-H."/>
            <person name="Lee Y.-J."/>
            <person name="Yi H."/>
            <person name="Bahn Y.-S."/>
            <person name="Kim J.F."/>
            <person name="Lee D.-W."/>
        </authorList>
    </citation>
    <scope>NUCLEOTIDE SEQUENCE [LARGE SCALE GENOMIC DNA]</scope>
    <source>
        <strain evidence="6 7">KACC 15219</strain>
    </source>
</reference>
<dbReference type="GO" id="GO:0006654">
    <property type="term" value="P:phosphatidic acid biosynthetic process"/>
    <property type="evidence" value="ECO:0007669"/>
    <property type="project" value="TreeGrafter"/>
</dbReference>
<dbReference type="PANTHER" id="PTHR10434">
    <property type="entry name" value="1-ACYL-SN-GLYCEROL-3-PHOSPHATE ACYLTRANSFERASE"/>
    <property type="match status" value="1"/>
</dbReference>
<evidence type="ECO:0000313" key="7">
    <source>
        <dbReference type="Proteomes" id="UP000187185"/>
    </source>
</evidence>
<dbReference type="OrthoDB" id="9806008at2"/>
<dbReference type="AlphaFoldDB" id="A0A1P8U872"/>
<dbReference type="EMBL" id="CP018762">
    <property type="protein sequence ID" value="APZ34304.1"/>
    <property type="molecule type" value="Genomic_DNA"/>
</dbReference>
<organism evidence="6 7">
    <name type="scientific">Microbacterium aurum</name>
    <dbReference type="NCBI Taxonomy" id="36805"/>
    <lineage>
        <taxon>Bacteria</taxon>
        <taxon>Bacillati</taxon>
        <taxon>Actinomycetota</taxon>
        <taxon>Actinomycetes</taxon>
        <taxon>Micrococcales</taxon>
        <taxon>Microbacteriaceae</taxon>
        <taxon>Microbacterium</taxon>
    </lineage>
</organism>
<protein>
    <submittedName>
        <fullName evidence="6">1-acyl-sn-glycerol-3-phosphate acyltransferase</fullName>
    </submittedName>
</protein>
<evidence type="ECO:0000259" key="5">
    <source>
        <dbReference type="SMART" id="SM00563"/>
    </source>
</evidence>
<dbReference type="PANTHER" id="PTHR10434:SF55">
    <property type="entry name" value="POSSIBLE ACYLTRANSFERASE"/>
    <property type="match status" value="1"/>
</dbReference>
<dbReference type="RefSeq" id="WP_076690618.1">
    <property type="nucleotide sequence ID" value="NZ_CP018762.1"/>
</dbReference>
<keyword evidence="7" id="KW-1185">Reference proteome</keyword>
<feature type="domain" description="Phospholipid/glycerol acyltransferase" evidence="5">
    <location>
        <begin position="53"/>
        <end position="173"/>
    </location>
</feature>
<dbReference type="GO" id="GO:0003841">
    <property type="term" value="F:1-acylglycerol-3-phosphate O-acyltransferase activity"/>
    <property type="evidence" value="ECO:0007669"/>
    <property type="project" value="TreeGrafter"/>
</dbReference>
<gene>
    <name evidence="6" type="ORF">BOH66_08655</name>
</gene>
<dbReference type="GO" id="GO:0005886">
    <property type="term" value="C:plasma membrane"/>
    <property type="evidence" value="ECO:0007669"/>
    <property type="project" value="TreeGrafter"/>
</dbReference>
<keyword evidence="2 6" id="KW-0012">Acyltransferase</keyword>
<dbReference type="SMART" id="SM00563">
    <property type="entry name" value="PlsC"/>
    <property type="match status" value="1"/>
</dbReference>
<keyword evidence="4" id="KW-1133">Transmembrane helix</keyword>
<dbReference type="CDD" id="cd07989">
    <property type="entry name" value="LPLAT_AGPAT-like"/>
    <property type="match status" value="1"/>
</dbReference>
<evidence type="ECO:0000256" key="4">
    <source>
        <dbReference type="SAM" id="Phobius"/>
    </source>
</evidence>